<name>A0A409XZI4_9AGAR</name>
<dbReference type="InParanoid" id="A0A409XZI4"/>
<dbReference type="Proteomes" id="UP000284706">
    <property type="component" value="Unassembled WGS sequence"/>
</dbReference>
<keyword evidence="2" id="KW-1185">Reference proteome</keyword>
<protein>
    <submittedName>
        <fullName evidence="1">Uncharacterized protein</fullName>
    </submittedName>
</protein>
<evidence type="ECO:0000313" key="1">
    <source>
        <dbReference type="EMBL" id="PPQ96194.1"/>
    </source>
</evidence>
<evidence type="ECO:0000313" key="2">
    <source>
        <dbReference type="Proteomes" id="UP000284706"/>
    </source>
</evidence>
<proteinExistence type="predicted"/>
<sequence>MSCCSPSTQSMRGCLKALSTPGGFSTASLLNHNAKPVVEHKASEGRGNGGHVELAAQATEEQIPGSPDIFQLHAIEIELEKTGTLPLCAQQSTGVSSADENHEGTPTIIDSLSDRIIASCCQSVETHHGSVRAEFDNLRKMYITAIEELEGMERRYILFLKS</sequence>
<comment type="caution">
    <text evidence="1">The sequence shown here is derived from an EMBL/GenBank/DDBJ whole genome shotgun (WGS) entry which is preliminary data.</text>
</comment>
<accession>A0A409XZI4</accession>
<reference evidence="1 2" key="1">
    <citation type="journal article" date="2018" name="Evol. Lett.">
        <title>Horizontal gene cluster transfer increased hallucinogenic mushroom diversity.</title>
        <authorList>
            <person name="Reynolds H.T."/>
            <person name="Vijayakumar V."/>
            <person name="Gluck-Thaler E."/>
            <person name="Korotkin H.B."/>
            <person name="Matheny P.B."/>
            <person name="Slot J.C."/>
        </authorList>
    </citation>
    <scope>NUCLEOTIDE SEQUENCE [LARGE SCALE GENOMIC DNA]</scope>
    <source>
        <strain evidence="1 2">SRW20</strain>
    </source>
</reference>
<gene>
    <name evidence="1" type="ORF">CVT26_004828</name>
</gene>
<dbReference type="AlphaFoldDB" id="A0A409XZI4"/>
<organism evidence="1 2">
    <name type="scientific">Gymnopilus dilepis</name>
    <dbReference type="NCBI Taxonomy" id="231916"/>
    <lineage>
        <taxon>Eukaryota</taxon>
        <taxon>Fungi</taxon>
        <taxon>Dikarya</taxon>
        <taxon>Basidiomycota</taxon>
        <taxon>Agaricomycotina</taxon>
        <taxon>Agaricomycetes</taxon>
        <taxon>Agaricomycetidae</taxon>
        <taxon>Agaricales</taxon>
        <taxon>Agaricineae</taxon>
        <taxon>Hymenogastraceae</taxon>
        <taxon>Gymnopilus</taxon>
    </lineage>
</organism>
<dbReference type="EMBL" id="NHYE01001390">
    <property type="protein sequence ID" value="PPQ96194.1"/>
    <property type="molecule type" value="Genomic_DNA"/>
</dbReference>